<protein>
    <submittedName>
        <fullName evidence="1">Uncharacterized protein</fullName>
    </submittedName>
</protein>
<dbReference type="Proteomes" id="UP000688947">
    <property type="component" value="Unassembled WGS sequence"/>
</dbReference>
<dbReference type="AlphaFoldDB" id="A0A8T1U3H6"/>
<organism evidence="1 2">
    <name type="scientific">Phytophthora cactorum</name>
    <dbReference type="NCBI Taxonomy" id="29920"/>
    <lineage>
        <taxon>Eukaryota</taxon>
        <taxon>Sar</taxon>
        <taxon>Stramenopiles</taxon>
        <taxon>Oomycota</taxon>
        <taxon>Peronosporomycetes</taxon>
        <taxon>Peronosporales</taxon>
        <taxon>Peronosporaceae</taxon>
        <taxon>Phytophthora</taxon>
    </lineage>
</organism>
<accession>A0A8T1U3H6</accession>
<evidence type="ECO:0000313" key="1">
    <source>
        <dbReference type="EMBL" id="KAG6951313.1"/>
    </source>
</evidence>
<dbReference type="EMBL" id="JAENGZ010001028">
    <property type="protein sequence ID" value="KAG6951313.1"/>
    <property type="molecule type" value="Genomic_DNA"/>
</dbReference>
<reference evidence="1" key="1">
    <citation type="submission" date="2021-01" db="EMBL/GenBank/DDBJ databases">
        <title>Phytophthora aleatoria, a newly-described species from Pinus radiata is distinct from Phytophthora cactorum isolates based on comparative genomics.</title>
        <authorList>
            <person name="Mcdougal R."/>
            <person name="Panda P."/>
            <person name="Williams N."/>
            <person name="Studholme D.J."/>
        </authorList>
    </citation>
    <scope>NUCLEOTIDE SEQUENCE</scope>
    <source>
        <strain evidence="1">NZFS 3830</strain>
    </source>
</reference>
<name>A0A8T1U3H6_9STRA</name>
<proteinExistence type="predicted"/>
<sequence>MAIAATLLSSGQGFFYVNSTLPPTGESCYGASYLICELHNERGFSRCSCRC</sequence>
<gene>
    <name evidence="1" type="ORF">JG687_00013698</name>
</gene>
<comment type="caution">
    <text evidence="1">The sequence shown here is derived from an EMBL/GenBank/DDBJ whole genome shotgun (WGS) entry which is preliminary data.</text>
</comment>
<evidence type="ECO:0000313" key="2">
    <source>
        <dbReference type="Proteomes" id="UP000688947"/>
    </source>
</evidence>